<dbReference type="GO" id="GO:0008270">
    <property type="term" value="F:zinc ion binding"/>
    <property type="evidence" value="ECO:0007669"/>
    <property type="project" value="UniProtKB-UniRule"/>
</dbReference>
<dbReference type="PROSITE" id="PS00705">
    <property type="entry name" value="PROK_CO2_ANHYDRASE_2"/>
    <property type="match status" value="1"/>
</dbReference>
<organism evidence="10 11">
    <name type="scientific">Gossypium mustelinum</name>
    <name type="common">Cotton</name>
    <name type="synonym">Gossypium caicoense</name>
    <dbReference type="NCBI Taxonomy" id="34275"/>
    <lineage>
        <taxon>Eukaryota</taxon>
        <taxon>Viridiplantae</taxon>
        <taxon>Streptophyta</taxon>
        <taxon>Embryophyta</taxon>
        <taxon>Tracheophyta</taxon>
        <taxon>Spermatophyta</taxon>
        <taxon>Magnoliopsida</taxon>
        <taxon>eudicotyledons</taxon>
        <taxon>Gunneridae</taxon>
        <taxon>Pentapetalae</taxon>
        <taxon>rosids</taxon>
        <taxon>malvids</taxon>
        <taxon>Malvales</taxon>
        <taxon>Malvaceae</taxon>
        <taxon>Malvoideae</taxon>
        <taxon>Gossypium</taxon>
    </lineage>
</organism>
<protein>
    <recommendedName>
        <fullName evidence="3 9">Carbonic anhydrase</fullName>
        <ecNumber evidence="3 9">4.2.1.1</ecNumber>
    </recommendedName>
    <alternativeName>
        <fullName evidence="9">Carbonate dehydratase</fullName>
    </alternativeName>
</protein>
<evidence type="ECO:0000256" key="4">
    <source>
        <dbReference type="ARBA" id="ARBA00022799"/>
    </source>
</evidence>
<evidence type="ECO:0000256" key="3">
    <source>
        <dbReference type="ARBA" id="ARBA00012925"/>
    </source>
</evidence>
<evidence type="ECO:0000313" key="11">
    <source>
        <dbReference type="Proteomes" id="UP000323597"/>
    </source>
</evidence>
<dbReference type="InterPro" id="IPR036874">
    <property type="entry name" value="Carbonic_anhydrase_sf"/>
</dbReference>
<evidence type="ECO:0000256" key="6">
    <source>
        <dbReference type="ARBA" id="ARBA00023239"/>
    </source>
</evidence>
<feature type="binding site" evidence="8">
    <location>
        <position position="220"/>
    </location>
    <ligand>
        <name>Zn(2+)</name>
        <dbReference type="ChEBI" id="CHEBI:29105"/>
    </ligand>
</feature>
<proteinExistence type="inferred from homology"/>
<feature type="binding site" evidence="8">
    <location>
        <position position="157"/>
    </location>
    <ligand>
        <name>Zn(2+)</name>
        <dbReference type="ChEBI" id="CHEBI:29105"/>
    </ligand>
</feature>
<dbReference type="SUPFAM" id="SSF53056">
    <property type="entry name" value="beta-carbonic anhydrase, cab"/>
    <property type="match status" value="1"/>
</dbReference>
<feature type="binding site" evidence="8">
    <location>
        <position position="217"/>
    </location>
    <ligand>
        <name>Zn(2+)</name>
        <dbReference type="ChEBI" id="CHEBI:29105"/>
    </ligand>
</feature>
<dbReference type="EC" id="4.2.1.1" evidence="3 9"/>
<dbReference type="EMBL" id="CM017647">
    <property type="protein sequence ID" value="TYJ07335.1"/>
    <property type="molecule type" value="Genomic_DNA"/>
</dbReference>
<dbReference type="InterPro" id="IPR001765">
    <property type="entry name" value="Carbonic_anhydrase"/>
</dbReference>
<keyword evidence="5 8" id="KW-0862">Zinc</keyword>
<dbReference type="Proteomes" id="UP000323597">
    <property type="component" value="Chromosome A12"/>
</dbReference>
<dbReference type="Gene3D" id="3.40.1050.10">
    <property type="entry name" value="Carbonic anhydrase"/>
    <property type="match status" value="1"/>
</dbReference>
<keyword evidence="6 9" id="KW-0456">Lyase</keyword>
<dbReference type="GO" id="GO:0015976">
    <property type="term" value="P:carbon utilization"/>
    <property type="evidence" value="ECO:0007669"/>
    <property type="project" value="InterPro"/>
</dbReference>
<dbReference type="Pfam" id="PF00484">
    <property type="entry name" value="Pro_CA"/>
    <property type="match status" value="1"/>
</dbReference>
<name>A0A5D2X006_GOSMU</name>
<keyword evidence="8" id="KW-0479">Metal-binding</keyword>
<dbReference type="AlphaFoldDB" id="A0A5D2X006"/>
<evidence type="ECO:0000256" key="1">
    <source>
        <dbReference type="ARBA" id="ARBA00002904"/>
    </source>
</evidence>
<keyword evidence="4" id="KW-0702">S-nitrosylation</keyword>
<dbReference type="CDD" id="cd00884">
    <property type="entry name" value="beta_CA_cladeB"/>
    <property type="match status" value="1"/>
</dbReference>
<dbReference type="GO" id="GO:0004089">
    <property type="term" value="F:carbonate dehydratase activity"/>
    <property type="evidence" value="ECO:0007669"/>
    <property type="project" value="UniProtKB-UniRule"/>
</dbReference>
<dbReference type="InterPro" id="IPR015892">
    <property type="entry name" value="Carbonic_anhydrase_CS"/>
</dbReference>
<dbReference type="SMART" id="SM00947">
    <property type="entry name" value="Pro_CA"/>
    <property type="match status" value="1"/>
</dbReference>
<keyword evidence="11" id="KW-1185">Reference proteome</keyword>
<sequence>MQLSERKRRVHLFLLLHKQIVIVILNVTNFFKRKTQPINTTSLKLHQTYIQAFILSNSTSKRAHIQMAEKQYSADVVEGLRKILISEEVRLDEEVQGKVEMLIAELQRRIPFPVPDEDAQTLYNGFQSFKTNVFDQHPNLFCELAKAQHPRYLVFACSDSRVSPSTIFNFMPGQAFVSRNIANMVPPFDQLRHTETGAVIEYAIKALKVNNILVIGHSRCGGVERLMNLPDVSDHSHTYDFIDDWVKIGLPAKKKVLEENNGLPCEELLKLCEKESVNNSLGNLLTYPYVRDAMTSGHLALRGGYYDFVNGHFEQWRAFTPPPPVMPPMPQPF</sequence>
<comment type="similarity">
    <text evidence="2 9">Belongs to the beta-class carbonic anhydrase family.</text>
</comment>
<dbReference type="PANTHER" id="PTHR11002">
    <property type="entry name" value="CARBONIC ANHYDRASE"/>
    <property type="match status" value="1"/>
</dbReference>
<comment type="function">
    <text evidence="1 9">Reversible hydration of carbon dioxide.</text>
</comment>
<dbReference type="PANTHER" id="PTHR11002:SF45">
    <property type="entry name" value="CARBONIC ANHYDRASE"/>
    <property type="match status" value="1"/>
</dbReference>
<reference evidence="10 11" key="1">
    <citation type="submission" date="2019-07" db="EMBL/GenBank/DDBJ databases">
        <title>WGS assembly of Gossypium mustelinum.</title>
        <authorList>
            <person name="Chen Z.J."/>
            <person name="Sreedasyam A."/>
            <person name="Ando A."/>
            <person name="Song Q."/>
            <person name="De L."/>
            <person name="Hulse-Kemp A."/>
            <person name="Ding M."/>
            <person name="Ye W."/>
            <person name="Kirkbride R."/>
            <person name="Jenkins J."/>
            <person name="Plott C."/>
            <person name="Lovell J."/>
            <person name="Lin Y.-M."/>
            <person name="Vaughn R."/>
            <person name="Liu B."/>
            <person name="Li W."/>
            <person name="Simpson S."/>
            <person name="Scheffler B."/>
            <person name="Saski C."/>
            <person name="Grover C."/>
            <person name="Hu G."/>
            <person name="Conover J."/>
            <person name="Carlson J."/>
            <person name="Shu S."/>
            <person name="Boston L."/>
            <person name="Williams M."/>
            <person name="Peterson D."/>
            <person name="Mcgee K."/>
            <person name="Jones D."/>
            <person name="Wendel J."/>
            <person name="Stelly D."/>
            <person name="Grimwood J."/>
            <person name="Schmutz J."/>
        </authorList>
    </citation>
    <scope>NUCLEOTIDE SEQUENCE [LARGE SCALE GENOMIC DNA]</scope>
    <source>
        <strain evidence="10">1408120.09</strain>
    </source>
</reference>
<dbReference type="PROSITE" id="PS00704">
    <property type="entry name" value="PROK_CO2_ANHYDRASE_1"/>
    <property type="match status" value="1"/>
</dbReference>
<feature type="binding site" evidence="8">
    <location>
        <position position="159"/>
    </location>
    <ligand>
        <name>Zn(2+)</name>
        <dbReference type="ChEBI" id="CHEBI:29105"/>
    </ligand>
</feature>
<comment type="catalytic activity">
    <reaction evidence="7 9">
        <text>hydrogencarbonate + H(+) = CO2 + H2O</text>
        <dbReference type="Rhea" id="RHEA:10748"/>
        <dbReference type="ChEBI" id="CHEBI:15377"/>
        <dbReference type="ChEBI" id="CHEBI:15378"/>
        <dbReference type="ChEBI" id="CHEBI:16526"/>
        <dbReference type="ChEBI" id="CHEBI:17544"/>
        <dbReference type="EC" id="4.2.1.1"/>
    </reaction>
</comment>
<evidence type="ECO:0000256" key="5">
    <source>
        <dbReference type="ARBA" id="ARBA00022833"/>
    </source>
</evidence>
<accession>A0A5D2X006</accession>
<evidence type="ECO:0000256" key="7">
    <source>
        <dbReference type="ARBA" id="ARBA00048348"/>
    </source>
</evidence>
<comment type="cofactor">
    <cofactor evidence="8">
        <name>Zn(2+)</name>
        <dbReference type="ChEBI" id="CHEBI:29105"/>
    </cofactor>
    <text evidence="8">Binds 1 zinc ion per subunit.</text>
</comment>
<evidence type="ECO:0000256" key="2">
    <source>
        <dbReference type="ARBA" id="ARBA00006217"/>
    </source>
</evidence>
<evidence type="ECO:0000313" key="10">
    <source>
        <dbReference type="EMBL" id="TYJ07335.1"/>
    </source>
</evidence>
<evidence type="ECO:0000256" key="9">
    <source>
        <dbReference type="RuleBase" id="RU003956"/>
    </source>
</evidence>
<evidence type="ECO:0000256" key="8">
    <source>
        <dbReference type="PIRSR" id="PIRSR601765-1"/>
    </source>
</evidence>
<gene>
    <name evidence="10" type="ORF">E1A91_A12G298300v1</name>
</gene>
<dbReference type="FunFam" id="3.40.1050.10:FF:000003">
    <property type="entry name" value="Carbonic anhydrase"/>
    <property type="match status" value="1"/>
</dbReference>
<dbReference type="InterPro" id="IPR045066">
    <property type="entry name" value="Beta_CA_cladeB"/>
</dbReference>